<keyword evidence="1" id="KW-0346">Stress response</keyword>
<gene>
    <name evidence="6" type="ORF">D8Y22_09240</name>
</gene>
<name>A0A4S3TMJ9_9EURY</name>
<evidence type="ECO:0000256" key="3">
    <source>
        <dbReference type="RuleBase" id="RU003616"/>
    </source>
</evidence>
<evidence type="ECO:0000259" key="5">
    <source>
        <dbReference type="PROSITE" id="PS01031"/>
    </source>
</evidence>
<accession>A0A4S3TMJ9</accession>
<feature type="region of interest" description="Disordered" evidence="4">
    <location>
        <begin position="104"/>
        <end position="143"/>
    </location>
</feature>
<dbReference type="Gene3D" id="2.60.40.790">
    <property type="match status" value="1"/>
</dbReference>
<dbReference type="PANTHER" id="PTHR46733">
    <property type="entry name" value="26.5 KDA HEAT SHOCK PROTEIN, MITOCHONDRIAL"/>
    <property type="match status" value="1"/>
</dbReference>
<evidence type="ECO:0000256" key="2">
    <source>
        <dbReference type="PROSITE-ProRule" id="PRU00285"/>
    </source>
</evidence>
<keyword evidence="7" id="KW-1185">Reference proteome</keyword>
<dbReference type="OrthoDB" id="261383at2157"/>
<evidence type="ECO:0000256" key="1">
    <source>
        <dbReference type="ARBA" id="ARBA00023016"/>
    </source>
</evidence>
<protein>
    <submittedName>
        <fullName evidence="6">Hsp20/alpha crystallin family protein</fullName>
    </submittedName>
</protein>
<organism evidence="6 7">
    <name type="scientific">Salinadaptatus halalkaliphilus</name>
    <dbReference type="NCBI Taxonomy" id="2419781"/>
    <lineage>
        <taxon>Archaea</taxon>
        <taxon>Methanobacteriati</taxon>
        <taxon>Methanobacteriota</taxon>
        <taxon>Stenosarchaea group</taxon>
        <taxon>Halobacteria</taxon>
        <taxon>Halobacteriales</taxon>
        <taxon>Natrialbaceae</taxon>
        <taxon>Salinadaptatus</taxon>
    </lineage>
</organism>
<dbReference type="InterPro" id="IPR008978">
    <property type="entry name" value="HSP20-like_chaperone"/>
</dbReference>
<evidence type="ECO:0000313" key="6">
    <source>
        <dbReference type="EMBL" id="THE65484.1"/>
    </source>
</evidence>
<dbReference type="EMBL" id="RBZW01000021">
    <property type="protein sequence ID" value="THE65484.1"/>
    <property type="molecule type" value="Genomic_DNA"/>
</dbReference>
<dbReference type="PANTHER" id="PTHR46733:SF4">
    <property type="entry name" value="HEAT SHOCK PROTEIN 21, CHLOROPLASTIC"/>
    <property type="match status" value="1"/>
</dbReference>
<reference evidence="6 7" key="1">
    <citation type="submission" date="2018-10" db="EMBL/GenBank/DDBJ databases">
        <title>Natronolimnobius sp. XQ-INN 246 isolated from Inner Mongolia Autonomous Region of China.</title>
        <authorList>
            <person name="Xue Q."/>
        </authorList>
    </citation>
    <scope>NUCLEOTIDE SEQUENCE [LARGE SCALE GENOMIC DNA]</scope>
    <source>
        <strain evidence="6 7">XQ-INN 246</strain>
    </source>
</reference>
<dbReference type="PROSITE" id="PS01031">
    <property type="entry name" value="SHSP"/>
    <property type="match status" value="1"/>
</dbReference>
<dbReference type="InterPro" id="IPR002068">
    <property type="entry name" value="A-crystallin/Hsp20_dom"/>
</dbReference>
<proteinExistence type="inferred from homology"/>
<dbReference type="InterPro" id="IPR044587">
    <property type="entry name" value="HSP21-like"/>
</dbReference>
<comment type="caution">
    <text evidence="6">The sequence shown here is derived from an EMBL/GenBank/DDBJ whole genome shotgun (WGS) entry which is preliminary data.</text>
</comment>
<dbReference type="RefSeq" id="WP_141464401.1">
    <property type="nucleotide sequence ID" value="NZ_RBZW01000021.1"/>
</dbReference>
<dbReference type="AlphaFoldDB" id="A0A4S3TMJ9"/>
<sequence length="143" mass="15479">MSGLRDALGELSDDVFFDLLESEDAYLLVLDAPGVTADSLELSVADGTLSIEATRQKDRPDAYRYLEENRPMFVDVSLPLPEDAVAAETEAAVDRGVLEIELPKRSGTTETTIDVVERERASETADETGTTAADDAGDDDQPR</sequence>
<dbReference type="Pfam" id="PF00011">
    <property type="entry name" value="HSP20"/>
    <property type="match status" value="1"/>
</dbReference>
<dbReference type="Proteomes" id="UP000318864">
    <property type="component" value="Unassembled WGS sequence"/>
</dbReference>
<dbReference type="SUPFAM" id="SSF49764">
    <property type="entry name" value="HSP20-like chaperones"/>
    <property type="match status" value="1"/>
</dbReference>
<dbReference type="GO" id="GO:0009408">
    <property type="term" value="P:response to heat"/>
    <property type="evidence" value="ECO:0007669"/>
    <property type="project" value="InterPro"/>
</dbReference>
<evidence type="ECO:0000256" key="4">
    <source>
        <dbReference type="SAM" id="MobiDB-lite"/>
    </source>
</evidence>
<evidence type="ECO:0000313" key="7">
    <source>
        <dbReference type="Proteomes" id="UP000318864"/>
    </source>
</evidence>
<feature type="domain" description="SHSP" evidence="5">
    <location>
        <begin position="6"/>
        <end position="119"/>
    </location>
</feature>
<comment type="similarity">
    <text evidence="2 3">Belongs to the small heat shock protein (HSP20) family.</text>
</comment>
<dbReference type="CDD" id="cd06464">
    <property type="entry name" value="ACD_sHsps-like"/>
    <property type="match status" value="1"/>
</dbReference>